<dbReference type="PANTHER" id="PTHR30483">
    <property type="entry name" value="LEUCINE-SPECIFIC-BINDING PROTEIN"/>
    <property type="match status" value="1"/>
</dbReference>
<dbReference type="KEGG" id="sva:SVA_1254"/>
<proteinExistence type="inferred from homology"/>
<accession>A0A1B4V2R5</accession>
<organism evidence="7 8">
    <name type="scientific">Sulfurifustis variabilis</name>
    <dbReference type="NCBI Taxonomy" id="1675686"/>
    <lineage>
        <taxon>Bacteria</taxon>
        <taxon>Pseudomonadati</taxon>
        <taxon>Pseudomonadota</taxon>
        <taxon>Gammaproteobacteria</taxon>
        <taxon>Acidiferrobacterales</taxon>
        <taxon>Acidiferrobacteraceae</taxon>
        <taxon>Sulfurifustis</taxon>
    </lineage>
</organism>
<dbReference type="PANTHER" id="PTHR30483:SF37">
    <property type="entry name" value="ABC TRANSPORTER SUBSTRATE-BINDING PROTEIN"/>
    <property type="match status" value="1"/>
</dbReference>
<dbReference type="Proteomes" id="UP000218899">
    <property type="component" value="Chromosome"/>
</dbReference>
<evidence type="ECO:0000259" key="6">
    <source>
        <dbReference type="Pfam" id="PF13458"/>
    </source>
</evidence>
<evidence type="ECO:0000256" key="2">
    <source>
        <dbReference type="ARBA" id="ARBA00022448"/>
    </source>
</evidence>
<keyword evidence="8" id="KW-1185">Reference proteome</keyword>
<evidence type="ECO:0000256" key="3">
    <source>
        <dbReference type="ARBA" id="ARBA00022729"/>
    </source>
</evidence>
<sequence length="409" mass="44638">MDRRFSIAALVAFLFFITGTAAAQTLKIGAPQPMTGPDAPFGDKFQKAYSMAVEEINAAGGVNGKQIEVIIEDHQAKNPLAATVAERLIQQREVLILTGGRASGQAVEIASIAQRLKTPYLVDHPSADIITAKGFEWVFRNNPTGSIYPQAFNKFISEAPGAMPKSAAVIYDNTVFGKTIANSAMTFLKSKNVNIVNDEAYPVNTLDFKPIMTKVRGNNPDYVLMVAVATTDAILMTRHAKEMGLKPRAFVGFGGGFGVEDFAKQLGPLSENVFSSAAWSGNPNDPKVKAFYEKFNKKYGIYPKEHEVEGYAAIYIIADAMKRAKLTGDVAKDRDAIRRALLKTDMETVFGKVKFGNYKGPLGDPYTNQNVNSPEHSVLAQWRKGKLLNVYPKANAETDVVFPDPASKK</sequence>
<evidence type="ECO:0000313" key="8">
    <source>
        <dbReference type="Proteomes" id="UP000218899"/>
    </source>
</evidence>
<dbReference type="InterPro" id="IPR051010">
    <property type="entry name" value="BCAA_transport"/>
</dbReference>
<gene>
    <name evidence="7" type="ORF">SVA_1254</name>
</gene>
<dbReference type="EMBL" id="AP014936">
    <property type="protein sequence ID" value="BAU47829.1"/>
    <property type="molecule type" value="Genomic_DNA"/>
</dbReference>
<dbReference type="RefSeq" id="WP_096460288.1">
    <property type="nucleotide sequence ID" value="NZ_AP014936.1"/>
</dbReference>
<dbReference type="CDD" id="cd19982">
    <property type="entry name" value="PBP1_ABC_ligand_binding-like"/>
    <property type="match status" value="1"/>
</dbReference>
<evidence type="ECO:0000256" key="5">
    <source>
        <dbReference type="SAM" id="SignalP"/>
    </source>
</evidence>
<protein>
    <submittedName>
        <fullName evidence="7">Branched-chain amino acid ABC transporter substrate-binding protein</fullName>
    </submittedName>
</protein>
<dbReference type="SUPFAM" id="SSF53822">
    <property type="entry name" value="Periplasmic binding protein-like I"/>
    <property type="match status" value="1"/>
</dbReference>
<evidence type="ECO:0000313" key="7">
    <source>
        <dbReference type="EMBL" id="BAU47829.1"/>
    </source>
</evidence>
<dbReference type="InterPro" id="IPR028082">
    <property type="entry name" value="Peripla_BP_I"/>
</dbReference>
<dbReference type="Pfam" id="PF13458">
    <property type="entry name" value="Peripla_BP_6"/>
    <property type="match status" value="1"/>
</dbReference>
<dbReference type="AlphaFoldDB" id="A0A1B4V2R5"/>
<feature type="signal peptide" evidence="5">
    <location>
        <begin position="1"/>
        <end position="23"/>
    </location>
</feature>
<comment type="similarity">
    <text evidence="1">Belongs to the leucine-binding protein family.</text>
</comment>
<dbReference type="OrthoDB" id="9147078at2"/>
<feature type="chain" id="PRO_5008571105" evidence="5">
    <location>
        <begin position="24"/>
        <end position="409"/>
    </location>
</feature>
<keyword evidence="3 5" id="KW-0732">Signal</keyword>
<dbReference type="InterPro" id="IPR028081">
    <property type="entry name" value="Leu-bd"/>
</dbReference>
<dbReference type="GO" id="GO:0006865">
    <property type="term" value="P:amino acid transport"/>
    <property type="evidence" value="ECO:0007669"/>
    <property type="project" value="UniProtKB-KW"/>
</dbReference>
<evidence type="ECO:0000256" key="4">
    <source>
        <dbReference type="ARBA" id="ARBA00022970"/>
    </source>
</evidence>
<keyword evidence="2" id="KW-0813">Transport</keyword>
<feature type="domain" description="Leucine-binding protein" evidence="6">
    <location>
        <begin position="25"/>
        <end position="367"/>
    </location>
</feature>
<evidence type="ECO:0000256" key="1">
    <source>
        <dbReference type="ARBA" id="ARBA00010062"/>
    </source>
</evidence>
<keyword evidence="4" id="KW-0029">Amino-acid transport</keyword>
<dbReference type="PRINTS" id="PR00337">
    <property type="entry name" value="LEUILEVALBP"/>
</dbReference>
<reference evidence="7 8" key="1">
    <citation type="submission" date="2015-08" db="EMBL/GenBank/DDBJ databases">
        <title>Complete genome sequence of Sulfurifustis variabilis.</title>
        <authorList>
            <person name="Miura A."/>
            <person name="Kojima H."/>
            <person name="Fukui M."/>
        </authorList>
    </citation>
    <scope>NUCLEOTIDE SEQUENCE [LARGE SCALE GENOMIC DNA]</scope>
    <source>
        <strain evidence="8">skN76</strain>
    </source>
</reference>
<name>A0A1B4V2R5_9GAMM</name>
<dbReference type="Gene3D" id="3.40.50.2300">
    <property type="match status" value="2"/>
</dbReference>
<dbReference type="InterPro" id="IPR000709">
    <property type="entry name" value="Leu_Ile_Val-bd"/>
</dbReference>